<dbReference type="InParanoid" id="J3KAA4"/>
<proteinExistence type="predicted"/>
<dbReference type="AlphaFoldDB" id="J3KAA4"/>
<evidence type="ECO:0000313" key="2">
    <source>
        <dbReference type="Proteomes" id="UP000001261"/>
    </source>
</evidence>
<sequence>MSAHQTLQDLDNNDKFIISLKGNEEIPQYKHKESVMAVYSDTCCCHKFEQQLLQQIKTSKLRLQTCKLNRKKLLNHLTHIYRNHHNIGSVKINNSTYLWFYLTNRPARAKDALGIYKFKHQPIISLVTNMRTFNFNQYIQIAEVNKFTTSNLQEEWETTGPDHTWKLISYSYYIKYAKPGDETGFYHINVNVPDAITTGRGINMIQEFLILTAKESSNCTEILPEIYNHLENW</sequence>
<dbReference type="VEuPathDB" id="FungiDB:CIMG_13651"/>
<evidence type="ECO:0000313" key="1">
    <source>
        <dbReference type="EMBL" id="EAS31934.3"/>
    </source>
</evidence>
<dbReference type="RefSeq" id="XP_001243517.2">
    <property type="nucleotide sequence ID" value="XM_001243516.2"/>
</dbReference>
<gene>
    <name evidence="1" type="ORF">CIMG_13651</name>
</gene>
<reference evidence="2" key="1">
    <citation type="journal article" date="2009" name="Genome Res.">
        <title>Comparative genomic analyses of the human fungal pathogens Coccidioides and their relatives.</title>
        <authorList>
            <person name="Sharpton T.J."/>
            <person name="Stajich J.E."/>
            <person name="Rounsley S.D."/>
            <person name="Gardner M.J."/>
            <person name="Wortman J.R."/>
            <person name="Jordar V.S."/>
            <person name="Maiti R."/>
            <person name="Kodira C.D."/>
            <person name="Neafsey D.E."/>
            <person name="Zeng Q."/>
            <person name="Hung C.-Y."/>
            <person name="McMahan C."/>
            <person name="Muszewska A."/>
            <person name="Grynberg M."/>
            <person name="Mandel M.A."/>
            <person name="Kellner E.M."/>
            <person name="Barker B.M."/>
            <person name="Galgiani J.N."/>
            <person name="Orbach M.J."/>
            <person name="Kirkland T.N."/>
            <person name="Cole G.T."/>
            <person name="Henn M.R."/>
            <person name="Birren B.W."/>
            <person name="Taylor J.W."/>
        </authorList>
    </citation>
    <scope>NUCLEOTIDE SEQUENCE [LARGE SCALE GENOMIC DNA]</scope>
    <source>
        <strain evidence="2">RS</strain>
    </source>
</reference>
<accession>J3KAA4</accession>
<dbReference type="Proteomes" id="UP000001261">
    <property type="component" value="Unassembled WGS sequence"/>
</dbReference>
<dbReference type="OrthoDB" id="4540842at2759"/>
<name>J3KAA4_COCIM</name>
<protein>
    <submittedName>
        <fullName evidence="1">Uncharacterized protein</fullName>
    </submittedName>
</protein>
<dbReference type="OMA" id="THIYRNH"/>
<dbReference type="GeneID" id="24165278"/>
<keyword evidence="2" id="KW-1185">Reference proteome</keyword>
<dbReference type="EMBL" id="GG704916">
    <property type="protein sequence ID" value="EAS31934.3"/>
    <property type="molecule type" value="Genomic_DNA"/>
</dbReference>
<dbReference type="KEGG" id="cim:CIMG_13651"/>
<organism evidence="1 2">
    <name type="scientific">Coccidioides immitis (strain RS)</name>
    <name type="common">Valley fever fungus</name>
    <dbReference type="NCBI Taxonomy" id="246410"/>
    <lineage>
        <taxon>Eukaryota</taxon>
        <taxon>Fungi</taxon>
        <taxon>Dikarya</taxon>
        <taxon>Ascomycota</taxon>
        <taxon>Pezizomycotina</taxon>
        <taxon>Eurotiomycetes</taxon>
        <taxon>Eurotiomycetidae</taxon>
        <taxon>Onygenales</taxon>
        <taxon>Onygenaceae</taxon>
        <taxon>Coccidioides</taxon>
    </lineage>
</organism>
<reference evidence="2" key="2">
    <citation type="journal article" date="2010" name="Genome Res.">
        <title>Population genomic sequencing of Coccidioides fungi reveals recent hybridization and transposon control.</title>
        <authorList>
            <person name="Neafsey D.E."/>
            <person name="Barker B.M."/>
            <person name="Sharpton T.J."/>
            <person name="Stajich J.E."/>
            <person name="Park D.J."/>
            <person name="Whiston E."/>
            <person name="Hung C.-Y."/>
            <person name="McMahan C."/>
            <person name="White J."/>
            <person name="Sykes S."/>
            <person name="Heiman D."/>
            <person name="Young S."/>
            <person name="Zeng Q."/>
            <person name="Abouelleil A."/>
            <person name="Aftuck L."/>
            <person name="Bessette D."/>
            <person name="Brown A."/>
            <person name="FitzGerald M."/>
            <person name="Lui A."/>
            <person name="Macdonald J.P."/>
            <person name="Priest M."/>
            <person name="Orbach M.J."/>
            <person name="Galgiani J.N."/>
            <person name="Kirkland T.N."/>
            <person name="Cole G.T."/>
            <person name="Birren B.W."/>
            <person name="Henn M.R."/>
            <person name="Taylor J.W."/>
            <person name="Rounsley S.D."/>
        </authorList>
    </citation>
    <scope>GENOME REANNOTATION</scope>
    <source>
        <strain evidence="2">RS</strain>
    </source>
</reference>